<evidence type="ECO:0000256" key="5">
    <source>
        <dbReference type="SAM" id="Phobius"/>
    </source>
</evidence>
<reference evidence="6" key="1">
    <citation type="journal article" date="2016" name="Nat. Genet.">
        <title>The genome sequences of Arachis duranensis and Arachis ipaensis, the diploid ancestors of cultivated peanut.</title>
        <authorList>
            <person name="Bertioli D.J."/>
            <person name="Cannon S.B."/>
            <person name="Froenicke L."/>
            <person name="Huang G."/>
            <person name="Farmer A.D."/>
            <person name="Cannon E.K."/>
            <person name="Liu X."/>
            <person name="Gao D."/>
            <person name="Clevenger J."/>
            <person name="Dash S."/>
            <person name="Ren L."/>
            <person name="Moretzsohn M.C."/>
            <person name="Shirasawa K."/>
            <person name="Huang W."/>
            <person name="Vidigal B."/>
            <person name="Abernathy B."/>
            <person name="Chu Y."/>
            <person name="Niederhuth C.E."/>
            <person name="Umale P."/>
            <person name="Araujo A.C."/>
            <person name="Kozik A."/>
            <person name="Kim K.D."/>
            <person name="Burow M.D."/>
            <person name="Varshney R.K."/>
            <person name="Wang X."/>
            <person name="Zhang X."/>
            <person name="Barkley N."/>
            <person name="Guimaraes P.M."/>
            <person name="Isobe S."/>
            <person name="Guo B."/>
            <person name="Liao B."/>
            <person name="Stalker H.T."/>
            <person name="Schmitz R.J."/>
            <person name="Scheffler B.E."/>
            <person name="Leal-Bertioli S.C."/>
            <person name="Xun X."/>
            <person name="Jackson S.A."/>
            <person name="Michelmore R."/>
            <person name="Ozias-Akins P."/>
        </authorList>
    </citation>
    <scope>NUCLEOTIDE SEQUENCE [LARGE SCALE GENOMIC DNA]</scope>
    <source>
        <strain evidence="6">cv. V14167</strain>
    </source>
</reference>
<keyword evidence="3 5" id="KW-1133">Transmembrane helix</keyword>
<reference evidence="7" key="2">
    <citation type="submission" date="2025-08" db="UniProtKB">
        <authorList>
            <consortium name="RefSeq"/>
        </authorList>
    </citation>
    <scope>IDENTIFICATION</scope>
    <source>
        <tissue evidence="7">Whole plant</tissue>
    </source>
</reference>
<evidence type="ECO:0000256" key="4">
    <source>
        <dbReference type="ARBA" id="ARBA00023136"/>
    </source>
</evidence>
<dbReference type="AlphaFoldDB" id="A0A6P4AZL7"/>
<dbReference type="PANTHER" id="PTHR16201:SF44">
    <property type="entry name" value="SEVEN TRANSMEMBRANE PROTEIN 1"/>
    <property type="match status" value="1"/>
</dbReference>
<feature type="transmembrane region" description="Helical" evidence="5">
    <location>
        <begin position="323"/>
        <end position="342"/>
    </location>
</feature>
<evidence type="ECO:0000313" key="6">
    <source>
        <dbReference type="Proteomes" id="UP000515211"/>
    </source>
</evidence>
<dbReference type="OrthoDB" id="8048523at2759"/>
<keyword evidence="6" id="KW-1185">Reference proteome</keyword>
<evidence type="ECO:0000256" key="3">
    <source>
        <dbReference type="ARBA" id="ARBA00022989"/>
    </source>
</evidence>
<dbReference type="GeneID" id="107460013"/>
<keyword evidence="4 5" id="KW-0472">Membrane</keyword>
<keyword evidence="2 5" id="KW-0812">Transmembrane</keyword>
<feature type="transmembrane region" description="Helical" evidence="5">
    <location>
        <begin position="68"/>
        <end position="90"/>
    </location>
</feature>
<sequence>MGMLGSSTTSLCLGNHHCVELAKKLMMSNVREKTSKVLGAIGFIVWVIAEIPQIITNYREKSTEGLSVTFLITWIIGDIFNVFGCLLEPATLSTQLYTAVLYFIITVSLCLQAIYYGHIYSPMKYHKQLKIANDGKIEAPTNLEQNHSEMNNGSDADQRKEFDDYITHNALSSTIPVLIITKSSDGREICHQSPTYPSLTAESVLAQDPVEEPLLHSSAATQSDPVSKIKTTLCLVSSLTLLGAFNLLQSSDRGMVQKPSQEFVIYVGRKLFQVSGDQQAEHPVEHSNIGTLLGWAMAFIYMGGRFPQICLNMKRGHTQGVNPLMFLFALVGNSAYVASILVRSLDWSQIRPNLPWVVESGGCVLLDFFILIQFMYFNHWNSKALGSKFKDQTAA</sequence>
<dbReference type="Proteomes" id="UP000515211">
    <property type="component" value="Chromosome 8"/>
</dbReference>
<dbReference type="Gene3D" id="1.20.1280.290">
    <property type="match status" value="2"/>
</dbReference>
<dbReference type="GO" id="GO:0098852">
    <property type="term" value="C:lytic vacuole membrane"/>
    <property type="evidence" value="ECO:0007669"/>
    <property type="project" value="UniProtKB-ARBA"/>
</dbReference>
<dbReference type="RefSeq" id="XP_015933813.1">
    <property type="nucleotide sequence ID" value="XM_016078327.3"/>
</dbReference>
<dbReference type="FunFam" id="1.20.1280.290:FF:000012">
    <property type="entry name" value="Vacuolar membrane PQ loop repeat protein"/>
    <property type="match status" value="1"/>
</dbReference>
<feature type="transmembrane region" description="Helical" evidence="5">
    <location>
        <begin position="37"/>
        <end position="56"/>
    </location>
</feature>
<dbReference type="GO" id="GO:0015174">
    <property type="term" value="F:basic amino acid transmembrane transporter activity"/>
    <property type="evidence" value="ECO:0007669"/>
    <property type="project" value="UniProtKB-ARBA"/>
</dbReference>
<dbReference type="InterPro" id="IPR051415">
    <property type="entry name" value="LAAT-1"/>
</dbReference>
<name>A0A6P4AZL7_ARADU</name>
<comment type="subcellular location">
    <subcellularLocation>
        <location evidence="1">Membrane</location>
        <topology evidence="1">Multi-pass membrane protein</topology>
    </subcellularLocation>
</comment>
<proteinExistence type="predicted"/>
<organism evidence="6 7">
    <name type="scientific">Arachis duranensis</name>
    <name type="common">Wild peanut</name>
    <dbReference type="NCBI Taxonomy" id="130453"/>
    <lineage>
        <taxon>Eukaryota</taxon>
        <taxon>Viridiplantae</taxon>
        <taxon>Streptophyta</taxon>
        <taxon>Embryophyta</taxon>
        <taxon>Tracheophyta</taxon>
        <taxon>Spermatophyta</taxon>
        <taxon>Magnoliopsida</taxon>
        <taxon>eudicotyledons</taxon>
        <taxon>Gunneridae</taxon>
        <taxon>Pentapetalae</taxon>
        <taxon>rosids</taxon>
        <taxon>fabids</taxon>
        <taxon>Fabales</taxon>
        <taxon>Fabaceae</taxon>
        <taxon>Papilionoideae</taxon>
        <taxon>50 kb inversion clade</taxon>
        <taxon>dalbergioids sensu lato</taxon>
        <taxon>Dalbergieae</taxon>
        <taxon>Pterocarpus clade</taxon>
        <taxon>Arachis</taxon>
    </lineage>
</organism>
<protein>
    <submittedName>
        <fullName evidence="7">Probable vacuolar amino acid transporter YPQ1</fullName>
    </submittedName>
</protein>
<feature type="transmembrane region" description="Helical" evidence="5">
    <location>
        <begin position="96"/>
        <end position="117"/>
    </location>
</feature>
<gene>
    <name evidence="7" type="primary">LOC107460013</name>
</gene>
<dbReference type="FunFam" id="1.20.1280.290:FF:000009">
    <property type="entry name" value="PQ loop repeat family protein"/>
    <property type="match status" value="1"/>
</dbReference>
<dbReference type="SMART" id="SM00679">
    <property type="entry name" value="CTNS"/>
    <property type="match status" value="2"/>
</dbReference>
<accession>A0A6P4AZL7</accession>
<evidence type="ECO:0000256" key="2">
    <source>
        <dbReference type="ARBA" id="ARBA00022692"/>
    </source>
</evidence>
<dbReference type="KEGG" id="adu:107460013"/>
<evidence type="ECO:0000256" key="1">
    <source>
        <dbReference type="ARBA" id="ARBA00004141"/>
    </source>
</evidence>
<evidence type="ECO:0000313" key="7">
    <source>
        <dbReference type="RefSeq" id="XP_015933813.1"/>
    </source>
</evidence>
<dbReference type="InterPro" id="IPR006603">
    <property type="entry name" value="PQ-loop_rpt"/>
</dbReference>
<dbReference type="PANTHER" id="PTHR16201">
    <property type="entry name" value="SEVEN TRANSMEMBRANE PROTEIN 1-RELATED"/>
    <property type="match status" value="1"/>
</dbReference>
<dbReference type="Pfam" id="PF04193">
    <property type="entry name" value="PQ-loop"/>
    <property type="match status" value="2"/>
</dbReference>
<feature type="transmembrane region" description="Helical" evidence="5">
    <location>
        <begin position="354"/>
        <end position="377"/>
    </location>
</feature>